<dbReference type="Pfam" id="PF02995">
    <property type="entry name" value="DUF229"/>
    <property type="match status" value="1"/>
</dbReference>
<name>A0AAV5WU37_9BILA</name>
<organism evidence="1 2">
    <name type="scientific">Pristionchus fissidentatus</name>
    <dbReference type="NCBI Taxonomy" id="1538716"/>
    <lineage>
        <taxon>Eukaryota</taxon>
        <taxon>Metazoa</taxon>
        <taxon>Ecdysozoa</taxon>
        <taxon>Nematoda</taxon>
        <taxon>Chromadorea</taxon>
        <taxon>Rhabditida</taxon>
        <taxon>Rhabditina</taxon>
        <taxon>Diplogasteromorpha</taxon>
        <taxon>Diplogasteroidea</taxon>
        <taxon>Neodiplogasteridae</taxon>
        <taxon>Pristionchus</taxon>
    </lineage>
</organism>
<gene>
    <name evidence="1" type="ORF">PFISCL1PPCAC_25415</name>
</gene>
<dbReference type="InterPro" id="IPR017850">
    <property type="entry name" value="Alkaline_phosphatase_core_sf"/>
</dbReference>
<dbReference type="SUPFAM" id="SSF53649">
    <property type="entry name" value="Alkaline phosphatase-like"/>
    <property type="match status" value="1"/>
</dbReference>
<protein>
    <submittedName>
        <fullName evidence="1">Uncharacterized protein</fullName>
    </submittedName>
</protein>
<evidence type="ECO:0000313" key="2">
    <source>
        <dbReference type="Proteomes" id="UP001432322"/>
    </source>
</evidence>
<reference evidence="1" key="1">
    <citation type="submission" date="2023-10" db="EMBL/GenBank/DDBJ databases">
        <title>Genome assembly of Pristionchus species.</title>
        <authorList>
            <person name="Yoshida K."/>
            <person name="Sommer R.J."/>
        </authorList>
    </citation>
    <scope>NUCLEOTIDE SEQUENCE</scope>
    <source>
        <strain evidence="1">RS5133</strain>
    </source>
</reference>
<dbReference type="GO" id="GO:0005615">
    <property type="term" value="C:extracellular space"/>
    <property type="evidence" value="ECO:0007669"/>
    <property type="project" value="TreeGrafter"/>
</dbReference>
<feature type="non-terminal residue" evidence="1">
    <location>
        <position position="341"/>
    </location>
</feature>
<dbReference type="InterPro" id="IPR004245">
    <property type="entry name" value="DUF229"/>
</dbReference>
<evidence type="ECO:0000313" key="1">
    <source>
        <dbReference type="EMBL" id="GMT34118.1"/>
    </source>
</evidence>
<dbReference type="PANTHER" id="PTHR10974">
    <property type="entry name" value="FI08016P-RELATED"/>
    <property type="match status" value="1"/>
</dbReference>
<dbReference type="AlphaFoldDB" id="A0AAV5WU37"/>
<feature type="non-terminal residue" evidence="1">
    <location>
        <position position="1"/>
    </location>
</feature>
<accession>A0AAV5WU37</accession>
<proteinExistence type="predicted"/>
<dbReference type="Proteomes" id="UP001432322">
    <property type="component" value="Unassembled WGS sequence"/>
</dbReference>
<dbReference type="PANTHER" id="PTHR10974:SF75">
    <property type="entry name" value="SULFATASE DOMAIN-CONTAINING PROTEIN"/>
    <property type="match status" value="1"/>
</dbReference>
<comment type="caution">
    <text evidence="1">The sequence shown here is derived from an EMBL/GenBank/DDBJ whole genome shotgun (WGS) entry which is preliminary data.</text>
</comment>
<keyword evidence="2" id="KW-1185">Reference proteome</keyword>
<sequence length="341" mass="38568">KLITPIYREIMGMPEVKEDPAQTSGENCGQPMNVSSIVLHEFSKRGYITMMAEDWMNGVFNWPGCKGFPTQPTTHYLRPFQTAYENSALITDIQGKRNCFETHHFLNDYFDQFVAAYPGAPKVALLWATELGHGNAEIPFHADGEYRALFGRHQKEFDNSFLFFMGDHGPRLSAISRTVTGLRDQSNPLMMISIPRRLRKTTSILANLRANGKKLLTHFDLYATFRDIAESFAGAKEKTNFDKTEDKMGLMGTSLFRPLPAGSRTCKTLPIPLQYCLCKIDKARMEIEPKHFQIVELITNTINAQLSDNGFAKMCETLSPDQMISIERVMGSTALFDVTIR</sequence>
<dbReference type="EMBL" id="BTSY01000006">
    <property type="protein sequence ID" value="GMT34118.1"/>
    <property type="molecule type" value="Genomic_DNA"/>
</dbReference>